<dbReference type="EMBL" id="GECZ01018055">
    <property type="protein sequence ID" value="JAS51714.1"/>
    <property type="molecule type" value="Transcribed_RNA"/>
</dbReference>
<name>A0A1B6FNI0_9HEMI</name>
<organism evidence="2">
    <name type="scientific">Cuerna arida</name>
    <dbReference type="NCBI Taxonomy" id="1464854"/>
    <lineage>
        <taxon>Eukaryota</taxon>
        <taxon>Metazoa</taxon>
        <taxon>Ecdysozoa</taxon>
        <taxon>Arthropoda</taxon>
        <taxon>Hexapoda</taxon>
        <taxon>Insecta</taxon>
        <taxon>Pterygota</taxon>
        <taxon>Neoptera</taxon>
        <taxon>Paraneoptera</taxon>
        <taxon>Hemiptera</taxon>
        <taxon>Auchenorrhyncha</taxon>
        <taxon>Membracoidea</taxon>
        <taxon>Cicadellidae</taxon>
        <taxon>Cicadellinae</taxon>
        <taxon>Proconiini</taxon>
        <taxon>Cuerna</taxon>
    </lineage>
</organism>
<feature type="compositionally biased region" description="Polar residues" evidence="1">
    <location>
        <begin position="80"/>
        <end position="90"/>
    </location>
</feature>
<reference evidence="2" key="1">
    <citation type="submission" date="2015-11" db="EMBL/GenBank/DDBJ databases">
        <title>De novo transcriptome assembly of four potential Pierce s Disease insect vectors from Arizona vineyards.</title>
        <authorList>
            <person name="Tassone E.E."/>
        </authorList>
    </citation>
    <scope>NUCLEOTIDE SEQUENCE</scope>
</reference>
<proteinExistence type="predicted"/>
<evidence type="ECO:0000256" key="1">
    <source>
        <dbReference type="SAM" id="MobiDB-lite"/>
    </source>
</evidence>
<protein>
    <submittedName>
        <fullName evidence="2">Uncharacterized protein</fullName>
    </submittedName>
</protein>
<gene>
    <name evidence="2" type="ORF">g.4429</name>
</gene>
<accession>A0A1B6FNI0</accession>
<feature type="compositionally biased region" description="Basic and acidic residues" evidence="1">
    <location>
        <begin position="103"/>
        <end position="128"/>
    </location>
</feature>
<evidence type="ECO:0000313" key="2">
    <source>
        <dbReference type="EMBL" id="JAS51714.1"/>
    </source>
</evidence>
<sequence>TCNILDQYFINSDMADYIRNIVKSTLNEMLGDSTNLGMQSACIEKVCLNKVTQSMSNSVEVSEVIDKEITNKIVETPTLHNATSPIQSKSDLNEGCQKVSHKSSKEDDKETFSSIEKERTIEPADHTITESIEESYP</sequence>
<feature type="non-terminal residue" evidence="2">
    <location>
        <position position="137"/>
    </location>
</feature>
<feature type="region of interest" description="Disordered" evidence="1">
    <location>
        <begin position="80"/>
        <end position="137"/>
    </location>
</feature>
<feature type="non-terminal residue" evidence="2">
    <location>
        <position position="1"/>
    </location>
</feature>
<dbReference type="AlphaFoldDB" id="A0A1B6FNI0"/>